<evidence type="ECO:0000313" key="1">
    <source>
        <dbReference type="EMBL" id="JAC75385.1"/>
    </source>
</evidence>
<accession>A0A061RXF6</accession>
<reference evidence="1" key="1">
    <citation type="submission" date="2014-05" db="EMBL/GenBank/DDBJ databases">
        <title>The transcriptome of the halophilic microalga Tetraselmis sp. GSL018 isolated from the Great Salt Lake, Utah.</title>
        <authorList>
            <person name="Jinkerson R.E."/>
            <person name="D'Adamo S."/>
            <person name="Posewitz M.C."/>
        </authorList>
    </citation>
    <scope>NUCLEOTIDE SEQUENCE</scope>
    <source>
        <strain evidence="1">GSL018</strain>
    </source>
</reference>
<gene>
    <name evidence="1" type="ORF">TSPGSL018_23258</name>
</gene>
<organism evidence="1">
    <name type="scientific">Tetraselmis sp. GSL018</name>
    <dbReference type="NCBI Taxonomy" id="582737"/>
    <lineage>
        <taxon>Eukaryota</taxon>
        <taxon>Viridiplantae</taxon>
        <taxon>Chlorophyta</taxon>
        <taxon>core chlorophytes</taxon>
        <taxon>Chlorodendrophyceae</taxon>
        <taxon>Chlorodendrales</taxon>
        <taxon>Chlorodendraceae</taxon>
        <taxon>Tetraselmis</taxon>
    </lineage>
</organism>
<dbReference type="EMBL" id="GBEZ01010274">
    <property type="protein sequence ID" value="JAC75385.1"/>
    <property type="molecule type" value="Transcribed_RNA"/>
</dbReference>
<sequence length="40" mass="4296">LSNAGAAGFLVDCSDWILELRWHGATSTRKAERMFLSAGG</sequence>
<proteinExistence type="predicted"/>
<dbReference type="AlphaFoldDB" id="A0A061RXF6"/>
<protein>
    <submittedName>
        <fullName evidence="1">Uncharacterized protein</fullName>
    </submittedName>
</protein>
<name>A0A061RXF6_9CHLO</name>
<feature type="non-terminal residue" evidence="1">
    <location>
        <position position="1"/>
    </location>
</feature>